<keyword evidence="2" id="KW-0808">Transferase</keyword>
<protein>
    <submittedName>
        <fullName evidence="2">Glycosyltransferase 25 family protein</fullName>
    </submittedName>
</protein>
<dbReference type="InterPro" id="IPR002654">
    <property type="entry name" value="Glyco_trans_25"/>
</dbReference>
<dbReference type="CDD" id="cd06532">
    <property type="entry name" value="Glyco_transf_25"/>
    <property type="match status" value="1"/>
</dbReference>
<dbReference type="EMBL" id="LT603715">
    <property type="protein sequence ID" value="SCA95970.1"/>
    <property type="molecule type" value="Genomic_DNA"/>
</dbReference>
<sequence>MIKILIISLKKDIERREKLLQILKGYEQYYVFIDAVLGKELDYQYLQSLPIHQVEKRKKRLVIPSEIGCTLSHLKAFKYIIDNKLEAACILEDDVILGPRFIQFIESINTEDLKNNRNDVFILGGQDGIDKSKYIAKSFWFKKNIGGQTFYRVMKSERNVIRACSYIVSSDFAEKTIQLFESKYFLADEWGYFKDEQLYSAIYISNFVNHPIDLSNSNLEAGRLDASKRYIEKKSFVVSLKNTVKRSSVIMNVYRFSKDYFLTILTFLKRLSF</sequence>
<reference evidence="2" key="1">
    <citation type="submission" date="2016-07" db="EMBL/GenBank/DDBJ databases">
        <authorList>
            <person name="Informatics P."/>
        </authorList>
    </citation>
    <scope>NUCLEOTIDE SEQUENCE</scope>
    <source>
        <strain evidence="2">INF054</strain>
    </source>
</reference>
<name>A0A1C3SZW6_KLEPN</name>
<dbReference type="AlphaFoldDB" id="A0A1C3SZW6"/>
<dbReference type="Pfam" id="PF01755">
    <property type="entry name" value="Glyco_transf_25"/>
    <property type="match status" value="1"/>
</dbReference>
<evidence type="ECO:0000313" key="2">
    <source>
        <dbReference type="EMBL" id="SCA95970.1"/>
    </source>
</evidence>
<proteinExistence type="predicted"/>
<dbReference type="GO" id="GO:0016740">
    <property type="term" value="F:transferase activity"/>
    <property type="evidence" value="ECO:0007669"/>
    <property type="project" value="UniProtKB-KW"/>
</dbReference>
<reference evidence="2" key="2">
    <citation type="submission" date="2016-08" db="EMBL/GenBank/DDBJ databases">
        <title>Klebsiella loci capsule.</title>
        <authorList>
            <person name="Holt K.E."/>
            <person name="Thomson N.R."/>
        </authorList>
    </citation>
    <scope>NUCLEOTIDE SEQUENCE</scope>
    <source>
        <strain evidence="2">INF054</strain>
    </source>
</reference>
<accession>A0A1C3SZW6</accession>
<gene>
    <name evidence="2" type="primary">wctD</name>
    <name evidence="2" type="synonym">KL139_00009</name>
</gene>
<organism evidence="2">
    <name type="scientific">Klebsiella pneumoniae</name>
    <dbReference type="NCBI Taxonomy" id="573"/>
    <lineage>
        <taxon>Bacteria</taxon>
        <taxon>Pseudomonadati</taxon>
        <taxon>Pseudomonadota</taxon>
        <taxon>Gammaproteobacteria</taxon>
        <taxon>Enterobacterales</taxon>
        <taxon>Enterobacteriaceae</taxon>
        <taxon>Klebsiella/Raoultella group</taxon>
        <taxon>Klebsiella</taxon>
        <taxon>Klebsiella pneumoniae complex</taxon>
    </lineage>
</organism>
<dbReference type="RefSeq" id="WP_088883779.1">
    <property type="nucleotide sequence ID" value="NZ_CAYTBP010000002.1"/>
</dbReference>
<feature type="domain" description="Glycosyl transferase family 25" evidence="1">
    <location>
        <begin position="1"/>
        <end position="188"/>
    </location>
</feature>
<evidence type="ECO:0000259" key="1">
    <source>
        <dbReference type="Pfam" id="PF01755"/>
    </source>
</evidence>